<dbReference type="AlphaFoldDB" id="A0A3N0B0R8"/>
<dbReference type="Gene3D" id="1.10.357.10">
    <property type="entry name" value="Tetracycline Repressor, domain 2"/>
    <property type="match status" value="1"/>
</dbReference>
<accession>A0A3N0B0R8</accession>
<comment type="caution">
    <text evidence="6">The sequence shown here is derived from an EMBL/GenBank/DDBJ whole genome shotgun (WGS) entry which is preliminary data.</text>
</comment>
<gene>
    <name evidence="6" type="ORF">DMP08_10070</name>
</gene>
<dbReference type="InterPro" id="IPR050109">
    <property type="entry name" value="HTH-type_TetR-like_transc_reg"/>
</dbReference>
<sequence length="187" mass="20773">MGNKPVITKQQVLDAAFELASTKGLSGLSIREVARSCDVAVGTVYNSYPTKSDLVNDVVGKFWNESLSCFMPLATGNGDFVDLCRDLAAKLSVALEKFRNDWLAEVSTLNTHDLAAAHLREEACFAHIRKGLIYAVERDPRIVKERLEGPLAPEPLCVFVWASMLTSVKRGDFSCETLFELLRRTLY</sequence>
<dbReference type="RefSeq" id="WP_123192757.1">
    <property type="nucleotide sequence ID" value="NZ_QICD01000025.1"/>
</dbReference>
<keyword evidence="1" id="KW-0805">Transcription regulation</keyword>
<proteinExistence type="predicted"/>
<dbReference type="EMBL" id="QICD01000025">
    <property type="protein sequence ID" value="RNL40702.1"/>
    <property type="molecule type" value="Genomic_DNA"/>
</dbReference>
<evidence type="ECO:0000259" key="5">
    <source>
        <dbReference type="PROSITE" id="PS50977"/>
    </source>
</evidence>
<dbReference type="InterPro" id="IPR001647">
    <property type="entry name" value="HTH_TetR"/>
</dbReference>
<protein>
    <submittedName>
        <fullName evidence="6">TetR/AcrR family transcriptional regulator</fullName>
    </submittedName>
</protein>
<dbReference type="PANTHER" id="PTHR30055">
    <property type="entry name" value="HTH-TYPE TRANSCRIPTIONAL REGULATOR RUTR"/>
    <property type="match status" value="1"/>
</dbReference>
<organism evidence="6 7">
    <name type="scientific">Paraeggerthella hongkongensis</name>
    <dbReference type="NCBI Taxonomy" id="230658"/>
    <lineage>
        <taxon>Bacteria</taxon>
        <taxon>Bacillati</taxon>
        <taxon>Actinomycetota</taxon>
        <taxon>Coriobacteriia</taxon>
        <taxon>Eggerthellales</taxon>
        <taxon>Eggerthellaceae</taxon>
        <taxon>Paraeggerthella</taxon>
    </lineage>
</organism>
<keyword evidence="2 4" id="KW-0238">DNA-binding</keyword>
<dbReference type="GO" id="GO:0000976">
    <property type="term" value="F:transcription cis-regulatory region binding"/>
    <property type="evidence" value="ECO:0007669"/>
    <property type="project" value="TreeGrafter"/>
</dbReference>
<dbReference type="GO" id="GO:0003700">
    <property type="term" value="F:DNA-binding transcription factor activity"/>
    <property type="evidence" value="ECO:0007669"/>
    <property type="project" value="TreeGrafter"/>
</dbReference>
<reference evidence="7" key="1">
    <citation type="submission" date="2018-05" db="EMBL/GenBank/DDBJ databases">
        <title>Genome Sequencing of selected type strains of the family Eggerthellaceae.</title>
        <authorList>
            <person name="Danylec N."/>
            <person name="Stoll D.A."/>
            <person name="Doetsch A."/>
            <person name="Huch M."/>
        </authorList>
    </citation>
    <scope>NUCLEOTIDE SEQUENCE [LARGE SCALE GENOMIC DNA]</scope>
    <source>
        <strain evidence="7">DSM 16106</strain>
    </source>
</reference>
<evidence type="ECO:0000256" key="3">
    <source>
        <dbReference type="ARBA" id="ARBA00023163"/>
    </source>
</evidence>
<dbReference type="SUPFAM" id="SSF46689">
    <property type="entry name" value="Homeodomain-like"/>
    <property type="match status" value="1"/>
</dbReference>
<dbReference type="PRINTS" id="PR00455">
    <property type="entry name" value="HTHTETR"/>
</dbReference>
<keyword evidence="3" id="KW-0804">Transcription</keyword>
<evidence type="ECO:0000313" key="7">
    <source>
        <dbReference type="Proteomes" id="UP000278632"/>
    </source>
</evidence>
<dbReference type="InterPro" id="IPR009057">
    <property type="entry name" value="Homeodomain-like_sf"/>
</dbReference>
<name>A0A3N0B0R8_9ACTN</name>
<feature type="DNA-binding region" description="H-T-H motif" evidence="4">
    <location>
        <begin position="29"/>
        <end position="48"/>
    </location>
</feature>
<evidence type="ECO:0000256" key="4">
    <source>
        <dbReference type="PROSITE-ProRule" id="PRU00335"/>
    </source>
</evidence>
<feature type="domain" description="HTH tetR-type" evidence="5">
    <location>
        <begin position="6"/>
        <end position="66"/>
    </location>
</feature>
<dbReference type="Proteomes" id="UP000278632">
    <property type="component" value="Unassembled WGS sequence"/>
</dbReference>
<dbReference type="PANTHER" id="PTHR30055:SF234">
    <property type="entry name" value="HTH-TYPE TRANSCRIPTIONAL REGULATOR BETI"/>
    <property type="match status" value="1"/>
</dbReference>
<dbReference type="OrthoDB" id="3192968at2"/>
<dbReference type="Pfam" id="PF00440">
    <property type="entry name" value="TetR_N"/>
    <property type="match status" value="1"/>
</dbReference>
<keyword evidence="7" id="KW-1185">Reference proteome</keyword>
<evidence type="ECO:0000256" key="2">
    <source>
        <dbReference type="ARBA" id="ARBA00023125"/>
    </source>
</evidence>
<evidence type="ECO:0000313" key="6">
    <source>
        <dbReference type="EMBL" id="RNL40702.1"/>
    </source>
</evidence>
<dbReference type="PROSITE" id="PS50977">
    <property type="entry name" value="HTH_TETR_2"/>
    <property type="match status" value="1"/>
</dbReference>
<evidence type="ECO:0000256" key="1">
    <source>
        <dbReference type="ARBA" id="ARBA00023015"/>
    </source>
</evidence>